<keyword evidence="3" id="KW-1185">Reference proteome</keyword>
<dbReference type="InterPro" id="IPR023862">
    <property type="entry name" value="CHP03960_rSAM"/>
</dbReference>
<dbReference type="SMART" id="SM00729">
    <property type="entry name" value="Elp3"/>
    <property type="match status" value="1"/>
</dbReference>
<dbReference type="NCBIfam" id="TIGR03960">
    <property type="entry name" value="rSAM_fuse_unch"/>
    <property type="match status" value="1"/>
</dbReference>
<gene>
    <name evidence="2" type="ordered locus">Swol_1616</name>
</gene>
<dbReference type="Pfam" id="PF04055">
    <property type="entry name" value="Radical_SAM"/>
    <property type="match status" value="1"/>
</dbReference>
<dbReference type="PANTHER" id="PTHR42731">
    <property type="entry name" value="SLL1084 PROTEIN"/>
    <property type="match status" value="1"/>
</dbReference>
<evidence type="ECO:0000313" key="3">
    <source>
        <dbReference type="Proteomes" id="UP000001968"/>
    </source>
</evidence>
<dbReference type="CDD" id="cd01335">
    <property type="entry name" value="Radical_SAM"/>
    <property type="match status" value="1"/>
</dbReference>
<dbReference type="Gene3D" id="3.80.30.20">
    <property type="entry name" value="tm_1862 like domain"/>
    <property type="match status" value="1"/>
</dbReference>
<dbReference type="SUPFAM" id="SSF102114">
    <property type="entry name" value="Radical SAM enzymes"/>
    <property type="match status" value="1"/>
</dbReference>
<dbReference type="Pfam" id="PF19864">
    <property type="entry name" value="Radical_SAM_N2"/>
    <property type="match status" value="1"/>
</dbReference>
<protein>
    <recommendedName>
        <fullName evidence="1">Radical SAM core domain-containing protein</fullName>
    </recommendedName>
</protein>
<dbReference type="GO" id="GO:0051536">
    <property type="term" value="F:iron-sulfur cluster binding"/>
    <property type="evidence" value="ECO:0007669"/>
    <property type="project" value="InterPro"/>
</dbReference>
<dbReference type="InterPro" id="IPR045784">
    <property type="entry name" value="Radical_SAM_N2"/>
</dbReference>
<accession>Q0AWI7</accession>
<evidence type="ECO:0000259" key="1">
    <source>
        <dbReference type="PROSITE" id="PS51918"/>
    </source>
</evidence>
<dbReference type="InterPro" id="IPR023404">
    <property type="entry name" value="rSAM_horseshoe"/>
</dbReference>
<dbReference type="Proteomes" id="UP000001968">
    <property type="component" value="Chromosome"/>
</dbReference>
<reference evidence="3" key="1">
    <citation type="journal article" date="2010" name="Environ. Microbiol.">
        <title>The genome of Syntrophomonas wolfei: new insights into syntrophic metabolism and biohydrogen production.</title>
        <authorList>
            <person name="Sieber J.R."/>
            <person name="Sims D.R."/>
            <person name="Han C."/>
            <person name="Kim E."/>
            <person name="Lykidis A."/>
            <person name="Lapidus A.L."/>
            <person name="McDonnald E."/>
            <person name="Rohlin L."/>
            <person name="Culley D.E."/>
            <person name="Gunsalus R."/>
            <person name="McInerney M.J."/>
        </authorList>
    </citation>
    <scope>NUCLEOTIDE SEQUENCE [LARGE SCALE GENOMIC DNA]</scope>
    <source>
        <strain evidence="3">DSM 2245B / Goettingen</strain>
    </source>
</reference>
<dbReference type="PANTHER" id="PTHR42731:SF1">
    <property type="entry name" value="RADICAL SAM DOMAIN PROTEIN"/>
    <property type="match status" value="1"/>
</dbReference>
<dbReference type="Gene3D" id="3.40.50.280">
    <property type="entry name" value="Cobalamin-binding domain"/>
    <property type="match status" value="1"/>
</dbReference>
<sequence>MFYGNIYNTQSYINGGIVFLKDQLFRDILSRVAKPARYTGSELNMIKKDWEQAGVKMAFAFPDVYEVGMSHVGGKILYGLVNEKSRHLLERVFAPWPDMEAIMRAEQIPLFSLESFRPVLDFEVLGFSLQYELSITNVLNMLDLAGIPLWSRERNEAHPLVIAGGPVVFNPEPFADFFDIFIIGDGEEVLLEFLDKVETSRGLEKVEKLKRLAAIEGVYAPALYNVEYREDGILKSFEPRFAEVPARVRKRVVKDLDQAYYPDKPLVPYMEITHDRAVLEVMRGCQRGCRFCHAGIVYRPVRERSLETLESQARHQLQNTGYEEISLASLSSLDYSGIDPLLKGLVGNYGEKGIGVSLPSLRVDAFSIDLANEVQKVRKTTLTLAPEAGTQRLRDIINKNVSEEQLLDAVEAAFKSGWLSLKLYFMIGLPGEREEDLEGIIEILQKVKYIGDKYSRRPVEIRASLASFVPKAHTPFQWRPQNTMAELDSKQQFLSRRRRKRIKLSFHDRRTSYLEGVIARGDRRLAPVIYLAWQKGCKFDGWSEYFNFDNWQDAFRESEVEPEFYTGRQRPYEESFPWDFIDIGVSKEFLQEEDQKAEEGLTTADCRQEGCSDCGICLAMEVSLNIKGGNVDALEKQI</sequence>
<name>Q0AWI7_SYNWW</name>
<dbReference type="InterPro" id="IPR006638">
    <property type="entry name" value="Elp3/MiaA/NifB-like_rSAM"/>
</dbReference>
<organism evidence="2 3">
    <name type="scientific">Syntrophomonas wolfei subsp. wolfei (strain DSM 2245B / Goettingen)</name>
    <dbReference type="NCBI Taxonomy" id="335541"/>
    <lineage>
        <taxon>Bacteria</taxon>
        <taxon>Bacillati</taxon>
        <taxon>Bacillota</taxon>
        <taxon>Clostridia</taxon>
        <taxon>Eubacteriales</taxon>
        <taxon>Syntrophomonadaceae</taxon>
        <taxon>Syntrophomonas</taxon>
    </lineage>
</organism>
<dbReference type="PROSITE" id="PS51918">
    <property type="entry name" value="RADICAL_SAM"/>
    <property type="match status" value="1"/>
</dbReference>
<dbReference type="GO" id="GO:0003824">
    <property type="term" value="F:catalytic activity"/>
    <property type="evidence" value="ECO:0007669"/>
    <property type="project" value="InterPro"/>
</dbReference>
<dbReference type="HOGENOM" id="CLU_011543_3_2_9"/>
<evidence type="ECO:0000313" key="2">
    <source>
        <dbReference type="EMBL" id="ABI68917.1"/>
    </source>
</evidence>
<dbReference type="SFLD" id="SFLDS00029">
    <property type="entry name" value="Radical_SAM"/>
    <property type="match status" value="1"/>
</dbReference>
<dbReference type="InterPro" id="IPR007197">
    <property type="entry name" value="rSAM"/>
</dbReference>
<dbReference type="eggNOG" id="COG1032">
    <property type="taxonomic scope" value="Bacteria"/>
</dbReference>
<dbReference type="AlphaFoldDB" id="Q0AWI7"/>
<dbReference type="EMBL" id="CP000448">
    <property type="protein sequence ID" value="ABI68917.1"/>
    <property type="molecule type" value="Genomic_DNA"/>
</dbReference>
<dbReference type="InterPro" id="IPR058240">
    <property type="entry name" value="rSAM_sf"/>
</dbReference>
<proteinExistence type="predicted"/>
<dbReference type="KEGG" id="swo:Swol_1616"/>
<feature type="domain" description="Radical SAM core" evidence="1">
    <location>
        <begin position="271"/>
        <end position="505"/>
    </location>
</feature>
<dbReference type="SFLD" id="SFLDG01082">
    <property type="entry name" value="B12-binding_domain_containing"/>
    <property type="match status" value="1"/>
</dbReference>
<dbReference type="STRING" id="335541.Swol_1616"/>